<organism evidence="1 2">
    <name type="scientific">Poriferisphaera corsica</name>
    <dbReference type="NCBI Taxonomy" id="2528020"/>
    <lineage>
        <taxon>Bacteria</taxon>
        <taxon>Pseudomonadati</taxon>
        <taxon>Planctomycetota</taxon>
        <taxon>Phycisphaerae</taxon>
        <taxon>Phycisphaerales</taxon>
        <taxon>Phycisphaeraceae</taxon>
        <taxon>Poriferisphaera</taxon>
    </lineage>
</organism>
<name>A0A517YVQ8_9BACT</name>
<accession>A0A517YVQ8</accession>
<keyword evidence="2" id="KW-1185">Reference proteome</keyword>
<dbReference type="Proteomes" id="UP000317369">
    <property type="component" value="Chromosome"/>
</dbReference>
<dbReference type="KEGG" id="pcor:KS4_23850"/>
<protein>
    <submittedName>
        <fullName evidence="1">Uncharacterized protein</fullName>
    </submittedName>
</protein>
<gene>
    <name evidence="1" type="ORF">KS4_23850</name>
</gene>
<dbReference type="EMBL" id="CP036425">
    <property type="protein sequence ID" value="QDU34317.1"/>
    <property type="molecule type" value="Genomic_DNA"/>
</dbReference>
<dbReference type="AlphaFoldDB" id="A0A517YVQ8"/>
<evidence type="ECO:0000313" key="2">
    <source>
        <dbReference type="Proteomes" id="UP000317369"/>
    </source>
</evidence>
<sequence>MSPNSDASRQAWLIAKRDTVPRSMPTNETRMDYFFAIEQGRYREVRPIYDRDPKIAFDHLRDSLEHTHIQHWDGELIEVDWEKACIKRTTQADYKQYMELFKTS</sequence>
<evidence type="ECO:0000313" key="1">
    <source>
        <dbReference type="EMBL" id="QDU34317.1"/>
    </source>
</evidence>
<reference evidence="1 2" key="1">
    <citation type="submission" date="2019-02" db="EMBL/GenBank/DDBJ databases">
        <title>Deep-cultivation of Planctomycetes and their phenomic and genomic characterization uncovers novel biology.</title>
        <authorList>
            <person name="Wiegand S."/>
            <person name="Jogler M."/>
            <person name="Boedeker C."/>
            <person name="Pinto D."/>
            <person name="Vollmers J."/>
            <person name="Rivas-Marin E."/>
            <person name="Kohn T."/>
            <person name="Peeters S.H."/>
            <person name="Heuer A."/>
            <person name="Rast P."/>
            <person name="Oberbeckmann S."/>
            <person name="Bunk B."/>
            <person name="Jeske O."/>
            <person name="Meyerdierks A."/>
            <person name="Storesund J.E."/>
            <person name="Kallscheuer N."/>
            <person name="Luecker S."/>
            <person name="Lage O.M."/>
            <person name="Pohl T."/>
            <person name="Merkel B.J."/>
            <person name="Hornburger P."/>
            <person name="Mueller R.-W."/>
            <person name="Bruemmer F."/>
            <person name="Labrenz M."/>
            <person name="Spormann A.M."/>
            <person name="Op den Camp H."/>
            <person name="Overmann J."/>
            <person name="Amann R."/>
            <person name="Jetten M.S.M."/>
            <person name="Mascher T."/>
            <person name="Medema M.H."/>
            <person name="Devos D.P."/>
            <person name="Kaster A.-K."/>
            <person name="Ovreas L."/>
            <person name="Rohde M."/>
            <person name="Galperin M.Y."/>
            <person name="Jogler C."/>
        </authorList>
    </citation>
    <scope>NUCLEOTIDE SEQUENCE [LARGE SCALE GENOMIC DNA]</scope>
    <source>
        <strain evidence="1 2">KS4</strain>
    </source>
</reference>
<proteinExistence type="predicted"/>
<dbReference type="RefSeq" id="WP_145078045.1">
    <property type="nucleotide sequence ID" value="NZ_CP036425.1"/>
</dbReference>